<dbReference type="SUPFAM" id="SSF102114">
    <property type="entry name" value="Radical SAM enzymes"/>
    <property type="match status" value="1"/>
</dbReference>
<dbReference type="NCBIfam" id="TIGR03994">
    <property type="entry name" value="rSAM_HemZ"/>
    <property type="match status" value="1"/>
</dbReference>
<keyword evidence="7" id="KW-1185">Reference proteome</keyword>
<dbReference type="Gene3D" id="3.20.20.70">
    <property type="entry name" value="Aldolase class I"/>
    <property type="match status" value="1"/>
</dbReference>
<evidence type="ECO:0000259" key="5">
    <source>
        <dbReference type="PROSITE" id="PS51918"/>
    </source>
</evidence>
<dbReference type="EMBL" id="SRMQ01000001">
    <property type="protein sequence ID" value="TGJ78086.1"/>
    <property type="molecule type" value="Genomic_DNA"/>
</dbReference>
<reference evidence="6 7" key="1">
    <citation type="submission" date="2019-04" db="EMBL/GenBank/DDBJ databases">
        <authorList>
            <person name="Poehlein A."/>
            <person name="Bengelsdorf F.R."/>
            <person name="Duerre P."/>
            <person name="Daniel R."/>
        </authorList>
    </citation>
    <scope>NUCLEOTIDE SEQUENCE [LARGE SCALE GENOMIC DNA]</scope>
    <source>
        <strain evidence="6 7">BS-1</strain>
    </source>
</reference>
<dbReference type="InterPro" id="IPR058240">
    <property type="entry name" value="rSAM_sf"/>
</dbReference>
<dbReference type="InterPro" id="IPR023995">
    <property type="entry name" value="HemZ"/>
</dbReference>
<dbReference type="Pfam" id="PF04055">
    <property type="entry name" value="Radical_SAM"/>
    <property type="match status" value="1"/>
</dbReference>
<dbReference type="GO" id="GO:0046872">
    <property type="term" value="F:metal ion binding"/>
    <property type="evidence" value="ECO:0007669"/>
    <property type="project" value="UniProtKB-KW"/>
</dbReference>
<evidence type="ECO:0000313" key="6">
    <source>
        <dbReference type="EMBL" id="TGJ78086.1"/>
    </source>
</evidence>
<dbReference type="SFLD" id="SFLDG01082">
    <property type="entry name" value="B12-binding_domain_containing"/>
    <property type="match status" value="1"/>
</dbReference>
<dbReference type="GO" id="GO:0051539">
    <property type="term" value="F:4 iron, 4 sulfur cluster binding"/>
    <property type="evidence" value="ECO:0007669"/>
    <property type="project" value="TreeGrafter"/>
</dbReference>
<dbReference type="SMART" id="SM00729">
    <property type="entry name" value="Elp3"/>
    <property type="match status" value="1"/>
</dbReference>
<keyword evidence="3" id="KW-0408">Iron</keyword>
<dbReference type="InterPro" id="IPR006638">
    <property type="entry name" value="Elp3/MiaA/NifB-like_rSAM"/>
</dbReference>
<sequence>MTLIIDGHTFHYEMENLCRLFFPYQKIKVLTEIPENSGEQMLVYTGINKETDGIVITTRIQFGDYCRGKTERLGFPDCESENDQERHMAVLLFQLLTDYCGFVPKWGILTGVRPVKLLRRLISEMGEAKALDFYQKELLVSEQKTTLSYITMQNEEKILSLSKPESFSLYISIPFCPTRCSYCSFVSSSVEKTAKLVPAYLKLLCREIAHTAQVAASLQLRLETVYIGGGTPTTLSAEQLDILLSAIRGSFDLSFCREFTVEAGRPDTITMEKLFSLKKYGVTRISINPQTLNDEVLKTIGRRHTAEQALSAFVLARRTGFDNINMDLIAGLPGDSPESFVSTLDQTIRLAPESITVHTLSLKRSARLFQDESEPYRNDAQAAEQMIDYADEQLLKYGYKPYYLYRQSRMVGNLENTGWAKPGFESPYNVFIMDETHTILACGAGAVSKIKDPYSDNLNRIFNFKYPYEYISRFEEMIIRKDQVKANYGKFCRISEPTPSD</sequence>
<dbReference type="GO" id="GO:0016491">
    <property type="term" value="F:oxidoreductase activity"/>
    <property type="evidence" value="ECO:0007669"/>
    <property type="project" value="UniProtKB-KW"/>
</dbReference>
<evidence type="ECO:0000313" key="7">
    <source>
        <dbReference type="Proteomes" id="UP000297714"/>
    </source>
</evidence>
<dbReference type="SFLD" id="SFLDF00310">
    <property type="entry name" value="oxygen-independent_coproporphy"/>
    <property type="match status" value="1"/>
</dbReference>
<dbReference type="EC" id="1.3.99.-" evidence="6"/>
<dbReference type="RefSeq" id="WP_135657340.1">
    <property type="nucleotide sequence ID" value="NZ_JAJUFJ010000001.1"/>
</dbReference>
<dbReference type="AlphaFoldDB" id="A0A4Z0YKB6"/>
<keyword evidence="2" id="KW-0479">Metal-binding</keyword>
<dbReference type="InterPro" id="IPR013785">
    <property type="entry name" value="Aldolase_TIM"/>
</dbReference>
<keyword evidence="6" id="KW-0560">Oxidoreductase</keyword>
<proteinExistence type="predicted"/>
<dbReference type="SFLD" id="SFLDG01065">
    <property type="entry name" value="anaerobic_coproporphyrinogen-I"/>
    <property type="match status" value="1"/>
</dbReference>
<dbReference type="CDD" id="cd01335">
    <property type="entry name" value="Radical_SAM"/>
    <property type="match status" value="1"/>
</dbReference>
<keyword evidence="1" id="KW-0949">S-adenosyl-L-methionine</keyword>
<accession>A0A4Z0YKB6</accession>
<dbReference type="SFLD" id="SFLDS00029">
    <property type="entry name" value="Radical_SAM"/>
    <property type="match status" value="1"/>
</dbReference>
<protein>
    <submittedName>
        <fullName evidence="6">Oxygen-independent coproporphyrinogen-III oxidase-like protein HemZ</fullName>
        <ecNumber evidence="6">1.3.99.-</ecNumber>
    </submittedName>
</protein>
<name>A0A4Z0YKB6_9FIRM</name>
<dbReference type="Proteomes" id="UP000297714">
    <property type="component" value="Unassembled WGS sequence"/>
</dbReference>
<organism evidence="6 7">
    <name type="scientific">Caproiciproducens galactitolivorans</name>
    <dbReference type="NCBI Taxonomy" id="642589"/>
    <lineage>
        <taxon>Bacteria</taxon>
        <taxon>Bacillati</taxon>
        <taxon>Bacillota</taxon>
        <taxon>Clostridia</taxon>
        <taxon>Eubacteriales</taxon>
        <taxon>Acutalibacteraceae</taxon>
        <taxon>Caproiciproducens</taxon>
    </lineage>
</organism>
<feature type="domain" description="Radical SAM core" evidence="5">
    <location>
        <begin position="161"/>
        <end position="400"/>
    </location>
</feature>
<dbReference type="GO" id="GO:0006779">
    <property type="term" value="P:porphyrin-containing compound biosynthetic process"/>
    <property type="evidence" value="ECO:0007669"/>
    <property type="project" value="TreeGrafter"/>
</dbReference>
<keyword evidence="4" id="KW-0411">Iron-sulfur</keyword>
<gene>
    <name evidence="6" type="primary">hemZ</name>
    <name evidence="6" type="ORF">CAGA_04990</name>
</gene>
<dbReference type="InterPro" id="IPR007197">
    <property type="entry name" value="rSAM"/>
</dbReference>
<dbReference type="PANTHER" id="PTHR13932">
    <property type="entry name" value="COPROPORPHYRINIGEN III OXIDASE"/>
    <property type="match status" value="1"/>
</dbReference>
<evidence type="ECO:0000256" key="3">
    <source>
        <dbReference type="ARBA" id="ARBA00023004"/>
    </source>
</evidence>
<dbReference type="GO" id="GO:0005737">
    <property type="term" value="C:cytoplasm"/>
    <property type="evidence" value="ECO:0007669"/>
    <property type="project" value="TreeGrafter"/>
</dbReference>
<dbReference type="InterPro" id="IPR034505">
    <property type="entry name" value="Coproporphyrinogen-III_oxidase"/>
</dbReference>
<evidence type="ECO:0000256" key="2">
    <source>
        <dbReference type="ARBA" id="ARBA00022723"/>
    </source>
</evidence>
<evidence type="ECO:0000256" key="1">
    <source>
        <dbReference type="ARBA" id="ARBA00022691"/>
    </source>
</evidence>
<comment type="caution">
    <text evidence="6">The sequence shown here is derived from an EMBL/GenBank/DDBJ whole genome shotgun (WGS) entry which is preliminary data.</text>
</comment>
<dbReference type="PANTHER" id="PTHR13932:SF1">
    <property type="entry name" value="OXYGEN-INDEPENDENT COPROPORPHYRINOGEN-III OXIDASE-LIKE PROTEIN HEMZ"/>
    <property type="match status" value="1"/>
</dbReference>
<evidence type="ECO:0000256" key="4">
    <source>
        <dbReference type="ARBA" id="ARBA00023014"/>
    </source>
</evidence>
<dbReference type="OrthoDB" id="9808022at2"/>
<dbReference type="PROSITE" id="PS51918">
    <property type="entry name" value="RADICAL_SAM"/>
    <property type="match status" value="1"/>
</dbReference>